<reference evidence="1 2" key="1">
    <citation type="submission" date="2017-08" db="EMBL/GenBank/DDBJ databases">
        <authorList>
            <person name="Chaillou S."/>
        </authorList>
    </citation>
    <scope>NUCLEOTIDE SEQUENCE [LARGE SCALE GENOMIC DNA]</scope>
    <source>
        <strain evidence="1 2">MFPA15A1205</strain>
    </source>
</reference>
<dbReference type="AlphaFoldDB" id="A0AAX2HBM2"/>
<accession>A0AAX2HBM2</accession>
<evidence type="ECO:0000313" key="2">
    <source>
        <dbReference type="Proteomes" id="UP000219564"/>
    </source>
</evidence>
<name>A0AAX2HBM2_9PSED</name>
<evidence type="ECO:0000313" key="1">
    <source>
        <dbReference type="EMBL" id="SOB53712.1"/>
    </source>
</evidence>
<sequence>MWQHEYNVLNQRIATTRPDGHAVSWLSYGSGHLHGPDLSADPLIDHAFQPTGG</sequence>
<protein>
    <submittedName>
        <fullName evidence="1">Uncharacterized protein</fullName>
    </submittedName>
</protein>
<dbReference type="Proteomes" id="UP000219564">
    <property type="component" value="Unassembled WGS sequence"/>
</dbReference>
<dbReference type="EMBL" id="OBKZ01000038">
    <property type="protein sequence ID" value="SOB53712.1"/>
    <property type="molecule type" value="Genomic_DNA"/>
</dbReference>
<organism evidence="1 2">
    <name type="scientific">Pseudomonas lundensis</name>
    <dbReference type="NCBI Taxonomy" id="86185"/>
    <lineage>
        <taxon>Bacteria</taxon>
        <taxon>Pseudomonadati</taxon>
        <taxon>Pseudomonadota</taxon>
        <taxon>Gammaproteobacteria</taxon>
        <taxon>Pseudomonadales</taxon>
        <taxon>Pseudomonadaceae</taxon>
        <taxon>Pseudomonas</taxon>
    </lineage>
</organism>
<comment type="caution">
    <text evidence="1">The sequence shown here is derived from an EMBL/GenBank/DDBJ whole genome shotgun (WGS) entry which is preliminary data.</text>
</comment>
<gene>
    <name evidence="1" type="ORF">PLUA15_430016</name>
</gene>
<proteinExistence type="predicted"/>